<dbReference type="Pfam" id="PF01535">
    <property type="entry name" value="PPR"/>
    <property type="match status" value="5"/>
</dbReference>
<accession>A0ABM4W9L6</accession>
<evidence type="ECO:0000256" key="3">
    <source>
        <dbReference type="PROSITE-ProRule" id="PRU00708"/>
    </source>
</evidence>
<organism evidence="5 6">
    <name type="scientific">Coffea arabica</name>
    <name type="common">Arabian coffee</name>
    <dbReference type="NCBI Taxonomy" id="13443"/>
    <lineage>
        <taxon>Eukaryota</taxon>
        <taxon>Viridiplantae</taxon>
        <taxon>Streptophyta</taxon>
        <taxon>Embryophyta</taxon>
        <taxon>Tracheophyta</taxon>
        <taxon>Spermatophyta</taxon>
        <taxon>Magnoliopsida</taxon>
        <taxon>eudicotyledons</taxon>
        <taxon>Gunneridae</taxon>
        <taxon>Pentapetalae</taxon>
        <taxon>asterids</taxon>
        <taxon>lamiids</taxon>
        <taxon>Gentianales</taxon>
        <taxon>Rubiaceae</taxon>
        <taxon>Ixoroideae</taxon>
        <taxon>Gardenieae complex</taxon>
        <taxon>Bertiereae - Coffeeae clade</taxon>
        <taxon>Coffeeae</taxon>
        <taxon>Coffea</taxon>
    </lineage>
</organism>
<dbReference type="InterPro" id="IPR046960">
    <property type="entry name" value="PPR_At4g14850-like_plant"/>
</dbReference>
<name>A0ABM4W9L6_COFAR</name>
<dbReference type="GeneID" id="140021472"/>
<dbReference type="Pfam" id="PF13041">
    <property type="entry name" value="PPR_2"/>
    <property type="match status" value="2"/>
</dbReference>
<protein>
    <submittedName>
        <fullName evidence="6">Pentatricopeptide repeat-containing protein At1g59720, chloroplastic/mitochondrial-like</fullName>
    </submittedName>
</protein>
<sequence length="661" mass="74289">MAHIPLFINGVHVSWKKPNSFANCWQFVCRPRKGRVRVHSLIEVLVRARKAPMILAAAPGPPPSVTGAIIPTILSVSSPAHLLHLLTQCTTVSQLKQIHAHALRTTPPQSDPDISRLFKKILQFSSLHDLRYTINVFKRLPDRDSFTWNTLIRAHAHSADHKEQAIMLFYQMLNEENVLPDKYTFPFVLKACAYLFALFEGTQVHGQVLKRGFGSDVYINNSLIHFYASCGCLEYARKVFEEMPDRSVVSWNAMMNAVVEVGELQGALRMFSEMQMLFEPDGYTVQSVIAACAGLGALSLGIWAHVYVLRKCKFDVNLEILVNNSLVDMYGKCGSVNLAVQVFEGMRNRDVNSWNSIILGFAMHGKFEAAIEYFERMVNEGGFVPSSITFLGVLSACNHRGLVDEGRKYFHKMVKEFDIIPVLEHYGCLIDLLSHAGLINEALDTVFSMPMKPDSVIWRSLLDACCKKDAGLELSEEMARHMIECEGSDCSGAYVLLSRLYALANRWNEVGLVRKLMAEKGVNKEPGCSMVEIDGIAHEFFAGDTSHPQTTEIYQHLDVIEEKLTSMGYSPDISQAAMVDEGGDGKGRSLRLHSERLAVAFGLLNQKPGVPIRIFKNLRFCSDCHNVIKLISKIFNVEVIVRDRLRFHHFLDGSCSCMDYW</sequence>
<feature type="repeat" description="PPR" evidence="3">
    <location>
        <begin position="144"/>
        <end position="180"/>
    </location>
</feature>
<dbReference type="Gene3D" id="1.25.40.10">
    <property type="entry name" value="Tetratricopeptide repeat domain"/>
    <property type="match status" value="3"/>
</dbReference>
<dbReference type="RefSeq" id="XP_071928485.1">
    <property type="nucleotide sequence ID" value="XM_072072384.1"/>
</dbReference>
<evidence type="ECO:0000313" key="5">
    <source>
        <dbReference type="Proteomes" id="UP001652660"/>
    </source>
</evidence>
<keyword evidence="2" id="KW-0677">Repeat</keyword>
<dbReference type="InterPro" id="IPR002885">
    <property type="entry name" value="PPR_rpt"/>
</dbReference>
<evidence type="ECO:0000256" key="2">
    <source>
        <dbReference type="ARBA" id="ARBA00022737"/>
    </source>
</evidence>
<dbReference type="PROSITE" id="PS51375">
    <property type="entry name" value="PPR"/>
    <property type="match status" value="3"/>
</dbReference>
<feature type="domain" description="DYW" evidence="4">
    <location>
        <begin position="568"/>
        <end position="661"/>
    </location>
</feature>
<proteinExistence type="inferred from homology"/>
<feature type="repeat" description="PPR" evidence="3">
    <location>
        <begin position="350"/>
        <end position="384"/>
    </location>
</feature>
<dbReference type="InterPro" id="IPR032867">
    <property type="entry name" value="DYW_dom"/>
</dbReference>
<evidence type="ECO:0000313" key="6">
    <source>
        <dbReference type="RefSeq" id="XP_071928485.1"/>
    </source>
</evidence>
<dbReference type="NCBIfam" id="TIGR00756">
    <property type="entry name" value="PPR"/>
    <property type="match status" value="5"/>
</dbReference>
<dbReference type="Pfam" id="PF20430">
    <property type="entry name" value="Eplus_motif"/>
    <property type="match status" value="1"/>
</dbReference>
<dbReference type="PANTHER" id="PTHR47926:SF508">
    <property type="entry name" value="PENTATRICOPEPTIDE REPEAT-CONTAINING PROTEIN"/>
    <property type="match status" value="1"/>
</dbReference>
<evidence type="ECO:0000256" key="1">
    <source>
        <dbReference type="ARBA" id="ARBA00006643"/>
    </source>
</evidence>
<feature type="repeat" description="PPR" evidence="3">
    <location>
        <begin position="216"/>
        <end position="250"/>
    </location>
</feature>
<dbReference type="InterPro" id="IPR046848">
    <property type="entry name" value="E_motif"/>
</dbReference>
<dbReference type="Pfam" id="PF20431">
    <property type="entry name" value="E_motif"/>
    <property type="match status" value="1"/>
</dbReference>
<dbReference type="Proteomes" id="UP001652660">
    <property type="component" value="Chromosome 11e"/>
</dbReference>
<reference evidence="6" key="1">
    <citation type="submission" date="2025-08" db="UniProtKB">
        <authorList>
            <consortium name="RefSeq"/>
        </authorList>
    </citation>
    <scope>IDENTIFICATION</scope>
    <source>
        <tissue evidence="6">Leaves</tissue>
    </source>
</reference>
<dbReference type="Pfam" id="PF14432">
    <property type="entry name" value="DYW_deaminase"/>
    <property type="match status" value="1"/>
</dbReference>
<keyword evidence="5" id="KW-1185">Reference proteome</keyword>
<dbReference type="InterPro" id="IPR011990">
    <property type="entry name" value="TPR-like_helical_dom_sf"/>
</dbReference>
<evidence type="ECO:0000259" key="4">
    <source>
        <dbReference type="Pfam" id="PF14432"/>
    </source>
</evidence>
<gene>
    <name evidence="6" type="primary">LOC140021472</name>
</gene>
<comment type="similarity">
    <text evidence="1">Belongs to the PPR family. PCMP-H subfamily.</text>
</comment>
<dbReference type="PANTHER" id="PTHR47926">
    <property type="entry name" value="PENTATRICOPEPTIDE REPEAT-CONTAINING PROTEIN"/>
    <property type="match status" value="1"/>
</dbReference>
<dbReference type="InterPro" id="IPR046849">
    <property type="entry name" value="E2_motif"/>
</dbReference>